<evidence type="ECO:0000256" key="1">
    <source>
        <dbReference type="SAM" id="MobiDB-lite"/>
    </source>
</evidence>
<evidence type="ECO:0000313" key="4">
    <source>
        <dbReference type="EMBL" id="CDL65395.1"/>
    </source>
</evidence>
<feature type="compositionally biased region" description="Low complexity" evidence="1">
    <location>
        <begin position="379"/>
        <end position="408"/>
    </location>
</feature>
<gene>
    <name evidence="4" type="ORF">WWTP_pFosmid_2F_0007</name>
</gene>
<dbReference type="AlphaFoldDB" id="A0A0A8KWZ0"/>
<keyword evidence="2" id="KW-0472">Membrane</keyword>
<protein>
    <submittedName>
        <fullName evidence="4">Metallophosphoesterase</fullName>
    </submittedName>
</protein>
<dbReference type="SUPFAM" id="SSF56300">
    <property type="entry name" value="Metallo-dependent phosphatases"/>
    <property type="match status" value="1"/>
</dbReference>
<evidence type="ECO:0000256" key="2">
    <source>
        <dbReference type="SAM" id="Phobius"/>
    </source>
</evidence>
<reference evidence="4" key="1">
    <citation type="journal article" date="2015" name="Res. Microbiol.">
        <title>New FeFe-hydrogenase genes identified in a metagenomic fosmid library from a municipal wastewater treatment plant as revealed by high-throughput sequencing.</title>
        <authorList>
            <person name="Tomazetto G."/>
            <person name="Wibberg D."/>
            <person name="Schluter A."/>
            <person name="Oliveira V.M."/>
        </authorList>
    </citation>
    <scope>NUCLEOTIDE SEQUENCE</scope>
    <source>
        <plasmid evidence="4">fosmid 2F</plasmid>
    </source>
</reference>
<evidence type="ECO:0000259" key="3">
    <source>
        <dbReference type="Pfam" id="PF00149"/>
    </source>
</evidence>
<dbReference type="InterPro" id="IPR029052">
    <property type="entry name" value="Metallo-depent_PP-like"/>
</dbReference>
<proteinExistence type="predicted"/>
<dbReference type="CDD" id="cd07385">
    <property type="entry name" value="MPP_YkuE_C"/>
    <property type="match status" value="1"/>
</dbReference>
<dbReference type="Gene3D" id="3.60.21.10">
    <property type="match status" value="1"/>
</dbReference>
<organism evidence="4">
    <name type="scientific">wastewater metagenome</name>
    <dbReference type="NCBI Taxonomy" id="527639"/>
    <lineage>
        <taxon>unclassified sequences</taxon>
        <taxon>metagenomes</taxon>
        <taxon>ecological metagenomes</taxon>
    </lineage>
</organism>
<dbReference type="EMBL" id="HG796239">
    <property type="protein sequence ID" value="CDL65395.1"/>
    <property type="molecule type" value="Genomic_DNA"/>
</dbReference>
<feature type="domain" description="Calcineurin-like phosphoesterase" evidence="3">
    <location>
        <begin position="154"/>
        <end position="316"/>
    </location>
</feature>
<feature type="region of interest" description="Disordered" evidence="1">
    <location>
        <begin position="376"/>
        <end position="416"/>
    </location>
</feature>
<dbReference type="InterPro" id="IPR051158">
    <property type="entry name" value="Metallophosphoesterase_sf"/>
</dbReference>
<feature type="transmembrane region" description="Helical" evidence="2">
    <location>
        <begin position="69"/>
        <end position="91"/>
    </location>
</feature>
<dbReference type="Pfam" id="PF00149">
    <property type="entry name" value="Metallophos"/>
    <property type="match status" value="1"/>
</dbReference>
<sequence>MFFIIVFSTFFALSSYVFIRGFQALPPYAFVKIIYSILFISGFVSFFLRMYFGDKIDERYAIPLSEVGFTFIIALVYFAIFALGFDILRILNHFFSIFPEIVTSNWTFVKQGALALSVISVMILLIVGSINFNNPVVTTYQINTEKNLPGGELKLVLVSDIHLSTSINSKHLKKYVKLINDQRGDAVFLAGDIADRDVRPLIDQKMGEELAKLSAPMGVFAITGNHEFYGGDKDEIYKILREAGINVLIDSLFISPHGFAVAGRDDLTNHRRAPLDSILKDLEREIPVILMDHQPKTLDDAVRNQIDLQFSGHTHRGQFWPGNLITEAMFDLAYGHARRGDTDFIVTSGLGLWGPKYRIGTKSEVVVIEWKQLPTSTGTTASKSTPAESSKSATAESATTETSTSKSTGPATTATR</sequence>
<feature type="transmembrane region" description="Helical" evidence="2">
    <location>
        <begin position="29"/>
        <end position="48"/>
    </location>
</feature>
<keyword evidence="2" id="KW-0812">Transmembrane</keyword>
<dbReference type="PANTHER" id="PTHR31302">
    <property type="entry name" value="TRANSMEMBRANE PROTEIN WITH METALLOPHOSPHOESTERASE DOMAIN-RELATED"/>
    <property type="match status" value="1"/>
</dbReference>
<keyword evidence="4" id="KW-0614">Plasmid</keyword>
<dbReference type="InterPro" id="IPR004843">
    <property type="entry name" value="Calcineurin-like_PHP"/>
</dbReference>
<dbReference type="GO" id="GO:0016787">
    <property type="term" value="F:hydrolase activity"/>
    <property type="evidence" value="ECO:0007669"/>
    <property type="project" value="InterPro"/>
</dbReference>
<keyword evidence="2" id="KW-1133">Transmembrane helix</keyword>
<dbReference type="PANTHER" id="PTHR31302:SF0">
    <property type="entry name" value="TRANSMEMBRANE PROTEIN WITH METALLOPHOSPHOESTERASE DOMAIN"/>
    <property type="match status" value="1"/>
</dbReference>
<geneLocation type="plasmid" evidence="4">
    <name>fosmid 2F</name>
</geneLocation>
<accession>A0A0A8KWZ0</accession>
<feature type="transmembrane region" description="Helical" evidence="2">
    <location>
        <begin position="111"/>
        <end position="132"/>
    </location>
</feature>
<name>A0A0A8KWZ0_9ZZZZ</name>